<proteinExistence type="predicted"/>
<protein>
    <submittedName>
        <fullName evidence="1">Uncharacterized protein</fullName>
    </submittedName>
</protein>
<keyword evidence="2" id="KW-1185">Reference proteome</keyword>
<name>A0A7J6IH11_COLFN</name>
<sequence length="442" mass="48268">MNVASVQNALTTTVWSSNWNPPLQGEPPVPFALQIDAQNQLNQLFNIEVSCDFVFPPNWRNPQNGAGFFKIHLTNQNHISLLSEVHPVPAPNPALPKPNSFSVQGFKLQPLVNGNILGPFKSGIDWTISILSCNAVGSPVPNQTVDHAPAVPLEAYFFVGPLHDVFSQSFPYAHRLEIIRNSVMDLATYVQTHSTIEYKQAAAKYIAQNIWTILPTHLAYDNIAGKASCGFLSHGGILEMTVVFGAANDTINCYDLAGINQAWCAALGMADNQAPPNGTAVLETRWVYSGDWFGYVTEGPLFGRAVGVPDEEIKCNNPFWGNTGVPWYGPLDLMNTDRRPFRNHAWVEVVMEVGQPRKVLETCHARVDLANLANVTLCQADIDRDDWIAVAVNTGHDTAANVGKWKPIATDYYGNAEETTAPGVTNTYVALLSESGLQGIIG</sequence>
<reference evidence="1 2" key="2">
    <citation type="submission" date="2020-04" db="EMBL/GenBank/DDBJ databases">
        <title>Genome sequencing and assembly of multiple isolates from the Colletotrichum gloeosporioides species complex.</title>
        <authorList>
            <person name="Gan P."/>
            <person name="Shirasu K."/>
        </authorList>
    </citation>
    <scope>NUCLEOTIDE SEQUENCE [LARGE SCALE GENOMIC DNA]</scope>
    <source>
        <strain evidence="1 2">Nara gc5</strain>
    </source>
</reference>
<dbReference type="Proteomes" id="UP000011096">
    <property type="component" value="Unassembled WGS sequence"/>
</dbReference>
<organism evidence="1 2">
    <name type="scientific">Colletotrichum fructicola (strain Nara gc5)</name>
    <name type="common">Anthracnose fungus</name>
    <name type="synonym">Colletotrichum gloeosporioides (strain Nara gc5)</name>
    <dbReference type="NCBI Taxonomy" id="1213859"/>
    <lineage>
        <taxon>Eukaryota</taxon>
        <taxon>Fungi</taxon>
        <taxon>Dikarya</taxon>
        <taxon>Ascomycota</taxon>
        <taxon>Pezizomycotina</taxon>
        <taxon>Sordariomycetes</taxon>
        <taxon>Hypocreomycetidae</taxon>
        <taxon>Glomerellales</taxon>
        <taxon>Glomerellaceae</taxon>
        <taxon>Colletotrichum</taxon>
        <taxon>Colletotrichum gloeosporioides species complex</taxon>
    </lineage>
</organism>
<dbReference type="GeneID" id="43608301"/>
<gene>
    <name evidence="1" type="ORF">CGGC5_v015415</name>
</gene>
<dbReference type="EMBL" id="ANPB02000009">
    <property type="protein sequence ID" value="KAF4475897.1"/>
    <property type="molecule type" value="Genomic_DNA"/>
</dbReference>
<reference evidence="1 2" key="1">
    <citation type="submission" date="2012-08" db="EMBL/GenBank/DDBJ databases">
        <authorList>
            <person name="Gan P.H.P."/>
            <person name="Ikeda K."/>
            <person name="Irieda H."/>
            <person name="Narusaka M."/>
            <person name="O'Connell R.J."/>
            <person name="Narusaka Y."/>
            <person name="Takano Y."/>
            <person name="Kubo Y."/>
            <person name="Shirasu K."/>
        </authorList>
    </citation>
    <scope>NUCLEOTIDE SEQUENCE [LARGE SCALE GENOMIC DNA]</scope>
    <source>
        <strain evidence="1 2">Nara gc5</strain>
    </source>
</reference>
<dbReference type="InParanoid" id="A0A7J6IH11"/>
<accession>A0A7J6IH11</accession>
<comment type="caution">
    <text evidence="1">The sequence shown here is derived from an EMBL/GenBank/DDBJ whole genome shotgun (WGS) entry which is preliminary data.</text>
</comment>
<evidence type="ECO:0000313" key="2">
    <source>
        <dbReference type="Proteomes" id="UP000011096"/>
    </source>
</evidence>
<dbReference type="RefSeq" id="XP_066007353.1">
    <property type="nucleotide sequence ID" value="XM_066153259.1"/>
</dbReference>
<dbReference type="AlphaFoldDB" id="A0A7J6IH11"/>
<evidence type="ECO:0000313" key="1">
    <source>
        <dbReference type="EMBL" id="KAF4475897.1"/>
    </source>
</evidence>
<dbReference type="OrthoDB" id="3942368at2759"/>